<dbReference type="Pfam" id="PF00239">
    <property type="entry name" value="Resolvase"/>
    <property type="match status" value="1"/>
</dbReference>
<protein>
    <submittedName>
        <fullName evidence="2">Resolvase</fullName>
    </submittedName>
</protein>
<evidence type="ECO:0000313" key="2">
    <source>
        <dbReference type="EMBL" id="CUO82194.1"/>
    </source>
</evidence>
<dbReference type="PANTHER" id="PTHR30461:SF23">
    <property type="entry name" value="DNA RECOMBINASE-RELATED"/>
    <property type="match status" value="1"/>
</dbReference>
<dbReference type="PROSITE" id="PS51737">
    <property type="entry name" value="RECOMBINASE_DNA_BIND"/>
    <property type="match status" value="1"/>
</dbReference>
<dbReference type="OrthoDB" id="9769353at2"/>
<evidence type="ECO:0000259" key="1">
    <source>
        <dbReference type="PROSITE" id="PS51737"/>
    </source>
</evidence>
<dbReference type="Gene3D" id="3.90.1750.20">
    <property type="entry name" value="Putative Large Serine Recombinase, Chain B, Domain 2"/>
    <property type="match status" value="1"/>
</dbReference>
<reference evidence="2 3" key="1">
    <citation type="submission" date="2015-09" db="EMBL/GenBank/DDBJ databases">
        <authorList>
            <consortium name="Pathogen Informatics"/>
        </authorList>
    </citation>
    <scope>NUCLEOTIDE SEQUENCE [LARGE SCALE GENOMIC DNA]</scope>
    <source>
        <strain evidence="2 3">2789STDY5834856</strain>
    </source>
</reference>
<organism evidence="2 3">
    <name type="scientific">Clostridium disporicum</name>
    <dbReference type="NCBI Taxonomy" id="84024"/>
    <lineage>
        <taxon>Bacteria</taxon>
        <taxon>Bacillati</taxon>
        <taxon>Bacillota</taxon>
        <taxon>Clostridia</taxon>
        <taxon>Eubacteriales</taxon>
        <taxon>Clostridiaceae</taxon>
        <taxon>Clostridium</taxon>
    </lineage>
</organism>
<dbReference type="Pfam" id="PF07508">
    <property type="entry name" value="Recombinase"/>
    <property type="match status" value="1"/>
</dbReference>
<dbReference type="InterPro" id="IPR036162">
    <property type="entry name" value="Resolvase-like_N_sf"/>
</dbReference>
<dbReference type="InterPro" id="IPR050639">
    <property type="entry name" value="SSR_resolvase"/>
</dbReference>
<dbReference type="Gene3D" id="3.40.50.1390">
    <property type="entry name" value="Resolvase, N-terminal catalytic domain"/>
    <property type="match status" value="1"/>
</dbReference>
<sequence>MIKLEYDSATIDLLILIYVRKSKKLDKGITFETQVDRCKREAKKKFGENVKIKIFIEENKSGDDVSREKYNEMKELIKLHNNCIVFSYAVNRLVRDVAEGENLAKFLTKENCQLYIYDIGRMHIETPEGRSFFLSQCNNAETELNRVKKNQAENAFKKGSMSIKTGCQAAYGYEHKSEEIFEGEKIFNKSSYTIKESEIVIVMRIYDLYLKYKSISKVTKILREDDVRGKNGELISKATIASVLKNPVNVKTNQQVVDYFLNKGFVIGKIEFGKGGNRYGVNSKAEFIDEENRKKYFFTLDHNGVIDPEIWLKTQHILDEKSINKITKKGKSKKSSLDNLLKCKCGADMKIASIKGETVYYCCTNKCGRKNVNGNKLEKMIFEDVVNINKDALVNQMNKNYKKVVKKLDVRLSELVKRRSYLMKSYNKLREKIIFLEMKKEARIQYLNKDAEDKYKSIQELNEKIYSIESNMSNIYDSVKGYIELFKSKEIDDILFEEADIEIRKNILKMMFKEIIWDADTEMVYINKNK</sequence>
<accession>A0A174I4V3</accession>
<proteinExistence type="predicted"/>
<gene>
    <name evidence="2" type="ORF">ERS852471_02384</name>
</gene>
<evidence type="ECO:0000313" key="3">
    <source>
        <dbReference type="Proteomes" id="UP000095594"/>
    </source>
</evidence>
<dbReference type="InterPro" id="IPR011109">
    <property type="entry name" value="DNA_bind_recombinase_dom"/>
</dbReference>
<dbReference type="InterPro" id="IPR006119">
    <property type="entry name" value="Resolv_N"/>
</dbReference>
<dbReference type="SMART" id="SM00857">
    <property type="entry name" value="Resolvase"/>
    <property type="match status" value="1"/>
</dbReference>
<dbReference type="Proteomes" id="UP000095594">
    <property type="component" value="Unassembled WGS sequence"/>
</dbReference>
<dbReference type="AlphaFoldDB" id="A0A174I4V3"/>
<dbReference type="PANTHER" id="PTHR30461">
    <property type="entry name" value="DNA-INVERTASE FROM LAMBDOID PROPHAGE"/>
    <property type="match status" value="1"/>
</dbReference>
<dbReference type="InterPro" id="IPR025827">
    <property type="entry name" value="Zn_ribbon_recom_dom"/>
</dbReference>
<dbReference type="SUPFAM" id="SSF53041">
    <property type="entry name" value="Resolvase-like"/>
    <property type="match status" value="1"/>
</dbReference>
<dbReference type="GO" id="GO:0003677">
    <property type="term" value="F:DNA binding"/>
    <property type="evidence" value="ECO:0007669"/>
    <property type="project" value="InterPro"/>
</dbReference>
<feature type="domain" description="Recombinase" evidence="1">
    <location>
        <begin position="170"/>
        <end position="324"/>
    </location>
</feature>
<dbReference type="Pfam" id="PF13408">
    <property type="entry name" value="Zn_ribbon_recom"/>
    <property type="match status" value="1"/>
</dbReference>
<dbReference type="RefSeq" id="WP_055266836.1">
    <property type="nucleotide sequence ID" value="NZ_CABIXQ010000017.1"/>
</dbReference>
<name>A0A174I4V3_9CLOT</name>
<dbReference type="InterPro" id="IPR038109">
    <property type="entry name" value="DNA_bind_recomb_sf"/>
</dbReference>
<dbReference type="EMBL" id="CYZX01000017">
    <property type="protein sequence ID" value="CUO82194.1"/>
    <property type="molecule type" value="Genomic_DNA"/>
</dbReference>
<dbReference type="GO" id="GO:0000150">
    <property type="term" value="F:DNA strand exchange activity"/>
    <property type="evidence" value="ECO:0007669"/>
    <property type="project" value="InterPro"/>
</dbReference>